<comment type="caution">
    <text evidence="2">The sequence shown here is derived from an EMBL/GenBank/DDBJ whole genome shotgun (WGS) entry which is preliminary data.</text>
</comment>
<gene>
    <name evidence="2" type="ORF">PHMEG_00010212</name>
</gene>
<accession>A0A225WGR0</accession>
<dbReference type="PANTHER" id="PTHR47266">
    <property type="entry name" value="ENDONUCLEASE-RELATED"/>
    <property type="match status" value="1"/>
</dbReference>
<dbReference type="Gene3D" id="1.10.340.70">
    <property type="match status" value="1"/>
</dbReference>
<organism evidence="2 3">
    <name type="scientific">Phytophthora megakarya</name>
    <dbReference type="NCBI Taxonomy" id="4795"/>
    <lineage>
        <taxon>Eukaryota</taxon>
        <taxon>Sar</taxon>
        <taxon>Stramenopiles</taxon>
        <taxon>Oomycota</taxon>
        <taxon>Peronosporomycetes</taxon>
        <taxon>Peronosporales</taxon>
        <taxon>Peronosporaceae</taxon>
        <taxon>Phytophthora</taxon>
    </lineage>
</organism>
<dbReference type="Pfam" id="PF17921">
    <property type="entry name" value="Integrase_H2C2"/>
    <property type="match status" value="1"/>
</dbReference>
<dbReference type="GO" id="GO:0003964">
    <property type="term" value="F:RNA-directed DNA polymerase activity"/>
    <property type="evidence" value="ECO:0007669"/>
    <property type="project" value="UniProtKB-KW"/>
</dbReference>
<protein>
    <submittedName>
        <fullName evidence="2">Reverse transcriptase</fullName>
    </submittedName>
</protein>
<evidence type="ECO:0000313" key="3">
    <source>
        <dbReference type="Proteomes" id="UP000198211"/>
    </source>
</evidence>
<name>A0A225WGR0_9STRA</name>
<keyword evidence="2" id="KW-0548">Nucleotidyltransferase</keyword>
<feature type="domain" description="Integrase zinc-binding" evidence="1">
    <location>
        <begin position="23"/>
        <end position="79"/>
    </location>
</feature>
<evidence type="ECO:0000313" key="2">
    <source>
        <dbReference type="EMBL" id="OWZ16050.1"/>
    </source>
</evidence>
<keyword evidence="2" id="KW-0695">RNA-directed DNA polymerase</keyword>
<dbReference type="Proteomes" id="UP000198211">
    <property type="component" value="Unassembled WGS sequence"/>
</dbReference>
<reference evidence="3" key="1">
    <citation type="submission" date="2017-03" db="EMBL/GenBank/DDBJ databases">
        <title>Phytopthora megakarya and P. palmivora, two closely related causual agents of cacao black pod achieved similar genome size and gene model numbers by different mechanisms.</title>
        <authorList>
            <person name="Ali S."/>
            <person name="Shao J."/>
            <person name="Larry D.J."/>
            <person name="Kronmiller B."/>
            <person name="Shen D."/>
            <person name="Strem M.D."/>
            <person name="Melnick R.L."/>
            <person name="Guiltinan M.J."/>
            <person name="Tyler B.M."/>
            <person name="Meinhardt L.W."/>
            <person name="Bailey B.A."/>
        </authorList>
    </citation>
    <scope>NUCLEOTIDE SEQUENCE [LARGE SCALE GENOMIC DNA]</scope>
    <source>
        <strain evidence="3">zdho120</strain>
    </source>
</reference>
<dbReference type="InterPro" id="IPR041588">
    <property type="entry name" value="Integrase_H2C2"/>
</dbReference>
<dbReference type="InterPro" id="IPR052160">
    <property type="entry name" value="Gypsy_RT_Integrase-like"/>
</dbReference>
<proteinExistence type="predicted"/>
<dbReference type="OrthoDB" id="120498at2759"/>
<keyword evidence="3" id="KW-1185">Reference proteome</keyword>
<keyword evidence="2" id="KW-0808">Transferase</keyword>
<dbReference type="AlphaFoldDB" id="A0A225WGR0"/>
<dbReference type="EMBL" id="NBNE01001006">
    <property type="protein sequence ID" value="OWZ16050.1"/>
    <property type="molecule type" value="Genomic_DNA"/>
</dbReference>
<sequence>MTCITRIRNVEENLPEMSLRLVVPTTMIQEVLHNCHDSIEGGHQCVSYQRVKHDYYCIGLYADVVKHVKSCLDCSSSKSLPQLKGYSPGNVLAERPLSMDFGILLPRSRRRNTALLLWQCSFTGFVIAKAMSDTDALTVVKVFK</sequence>
<evidence type="ECO:0000259" key="1">
    <source>
        <dbReference type="Pfam" id="PF17921"/>
    </source>
</evidence>